<protein>
    <submittedName>
        <fullName evidence="1">Uncharacterized protein</fullName>
    </submittedName>
</protein>
<sequence length="175" mass="19680">MNLVINNIWAMARVRITFIQDQIKSGSSLGEENGYEKSAISSRWVELPSDLASFGFNLRHIRLSTQGASTIVAQDKITVDRGKDPSKCMKAHLVDRDFLLSSESFWRKGAAEAILGKSTLFNNLFIEFSLRIASSWTKVGPQFSTPFEDKECYKFTENLFRQGLASKDGKGIDIF</sequence>
<organism evidence="1 2">
    <name type="scientific">Mycena rosella</name>
    <name type="common">Pink bonnet</name>
    <name type="synonym">Agaricus rosellus</name>
    <dbReference type="NCBI Taxonomy" id="1033263"/>
    <lineage>
        <taxon>Eukaryota</taxon>
        <taxon>Fungi</taxon>
        <taxon>Dikarya</taxon>
        <taxon>Basidiomycota</taxon>
        <taxon>Agaricomycotina</taxon>
        <taxon>Agaricomycetes</taxon>
        <taxon>Agaricomycetidae</taxon>
        <taxon>Agaricales</taxon>
        <taxon>Marasmiineae</taxon>
        <taxon>Mycenaceae</taxon>
        <taxon>Mycena</taxon>
    </lineage>
</organism>
<comment type="caution">
    <text evidence="1">The sequence shown here is derived from an EMBL/GenBank/DDBJ whole genome shotgun (WGS) entry which is preliminary data.</text>
</comment>
<dbReference type="Proteomes" id="UP001221757">
    <property type="component" value="Unassembled WGS sequence"/>
</dbReference>
<evidence type="ECO:0000313" key="1">
    <source>
        <dbReference type="EMBL" id="KAJ7694614.1"/>
    </source>
</evidence>
<reference evidence="1" key="1">
    <citation type="submission" date="2023-03" db="EMBL/GenBank/DDBJ databases">
        <title>Massive genome expansion in bonnet fungi (Mycena s.s.) driven by repeated elements and novel gene families across ecological guilds.</title>
        <authorList>
            <consortium name="Lawrence Berkeley National Laboratory"/>
            <person name="Harder C.B."/>
            <person name="Miyauchi S."/>
            <person name="Viragh M."/>
            <person name="Kuo A."/>
            <person name="Thoen E."/>
            <person name="Andreopoulos B."/>
            <person name="Lu D."/>
            <person name="Skrede I."/>
            <person name="Drula E."/>
            <person name="Henrissat B."/>
            <person name="Morin E."/>
            <person name="Kohler A."/>
            <person name="Barry K."/>
            <person name="LaButti K."/>
            <person name="Morin E."/>
            <person name="Salamov A."/>
            <person name="Lipzen A."/>
            <person name="Mereny Z."/>
            <person name="Hegedus B."/>
            <person name="Baldrian P."/>
            <person name="Stursova M."/>
            <person name="Weitz H."/>
            <person name="Taylor A."/>
            <person name="Grigoriev I.V."/>
            <person name="Nagy L.G."/>
            <person name="Martin F."/>
            <person name="Kauserud H."/>
        </authorList>
    </citation>
    <scope>NUCLEOTIDE SEQUENCE</scope>
    <source>
        <strain evidence="1">CBHHK067</strain>
    </source>
</reference>
<dbReference type="EMBL" id="JARKIE010000041">
    <property type="protein sequence ID" value="KAJ7694614.1"/>
    <property type="molecule type" value="Genomic_DNA"/>
</dbReference>
<accession>A0AAD7DM71</accession>
<dbReference type="AlphaFoldDB" id="A0AAD7DM71"/>
<gene>
    <name evidence="1" type="ORF">B0H17DRAFT_1131915</name>
</gene>
<proteinExistence type="predicted"/>
<name>A0AAD7DM71_MYCRO</name>
<keyword evidence="2" id="KW-1185">Reference proteome</keyword>
<evidence type="ECO:0000313" key="2">
    <source>
        <dbReference type="Proteomes" id="UP001221757"/>
    </source>
</evidence>